<name>A0A2X2JUB8_STAAU</name>
<dbReference type="Proteomes" id="UP000249913">
    <property type="component" value="Unassembled WGS sequence"/>
</dbReference>
<evidence type="ECO:0000313" key="1">
    <source>
        <dbReference type="EMBL" id="SPZ97582.1"/>
    </source>
</evidence>
<protein>
    <submittedName>
        <fullName evidence="1">DNA-binding protein</fullName>
    </submittedName>
</protein>
<organism evidence="1 2">
    <name type="scientific">Staphylococcus aureus</name>
    <dbReference type="NCBI Taxonomy" id="1280"/>
    <lineage>
        <taxon>Bacteria</taxon>
        <taxon>Bacillati</taxon>
        <taxon>Bacillota</taxon>
        <taxon>Bacilli</taxon>
        <taxon>Bacillales</taxon>
        <taxon>Staphylococcaceae</taxon>
        <taxon>Staphylococcus</taxon>
    </lineage>
</organism>
<accession>A0A2X2JUB8</accession>
<evidence type="ECO:0000313" key="2">
    <source>
        <dbReference type="Proteomes" id="UP000249913"/>
    </source>
</evidence>
<proteinExistence type="predicted"/>
<sequence>MTLPKIGKPATRALNSQGIYTLEDVSQYTKSSLMEMHGVGPKAISILEQALFQHQLHFKTEVHSSLPFLLTGDVPCNHAPKRQQMIDL</sequence>
<dbReference type="GO" id="GO:0003677">
    <property type="term" value="F:DNA binding"/>
    <property type="evidence" value="ECO:0007669"/>
    <property type="project" value="UniProtKB-KW"/>
</dbReference>
<dbReference type="Gene3D" id="1.10.150.20">
    <property type="entry name" value="5' to 3' exonuclease, C-terminal subdomain"/>
    <property type="match status" value="1"/>
</dbReference>
<reference evidence="1 2" key="1">
    <citation type="submission" date="2018-06" db="EMBL/GenBank/DDBJ databases">
        <authorList>
            <consortium name="Pathogen Informatics"/>
            <person name="Doyle S."/>
        </authorList>
    </citation>
    <scope>NUCLEOTIDE SEQUENCE [LARGE SCALE GENOMIC DNA]</scope>
    <source>
        <strain evidence="1 2">NCTC7878</strain>
    </source>
</reference>
<dbReference type="EMBL" id="UAUX01000005">
    <property type="protein sequence ID" value="SPZ97582.1"/>
    <property type="molecule type" value="Genomic_DNA"/>
</dbReference>
<dbReference type="AlphaFoldDB" id="A0A2X2JUB8"/>
<keyword evidence="1" id="KW-0238">DNA-binding</keyword>
<gene>
    <name evidence="1" type="ORF">NCTC7878_00965</name>
</gene>
<dbReference type="SUPFAM" id="SSF47789">
    <property type="entry name" value="C-terminal domain of RNA polymerase alpha subunit"/>
    <property type="match status" value="1"/>
</dbReference>